<name>A0ABP5NWW6_9ACTN</name>
<sequence length="137" mass="12846">MWAVGSSVAGSAAGLPHAWPAPSVAQGAGAPPGRVAGGVPPHCSTSEDAVNSPDSSGSSPPATGMDHCPVTSCPGAAGAAGSSKVQCWVAPGWYVNRSSAACGAAGVAFGSGHWPPPGAGQVSAAPSVCVAVICGGT</sequence>
<reference evidence="3" key="1">
    <citation type="journal article" date="2019" name="Int. J. Syst. Evol. Microbiol.">
        <title>The Global Catalogue of Microorganisms (GCM) 10K type strain sequencing project: providing services to taxonomists for standard genome sequencing and annotation.</title>
        <authorList>
            <consortium name="The Broad Institute Genomics Platform"/>
            <consortium name="The Broad Institute Genome Sequencing Center for Infectious Disease"/>
            <person name="Wu L."/>
            <person name="Ma J."/>
        </authorList>
    </citation>
    <scope>NUCLEOTIDE SEQUENCE [LARGE SCALE GENOMIC DNA]</scope>
    <source>
        <strain evidence="3">JCM 14924</strain>
    </source>
</reference>
<organism evidence="2 3">
    <name type="scientific">Streptomyces bangladeshensis</name>
    <dbReference type="NCBI Taxonomy" id="295352"/>
    <lineage>
        <taxon>Bacteria</taxon>
        <taxon>Bacillati</taxon>
        <taxon>Actinomycetota</taxon>
        <taxon>Actinomycetes</taxon>
        <taxon>Kitasatosporales</taxon>
        <taxon>Streptomycetaceae</taxon>
        <taxon>Streptomyces</taxon>
    </lineage>
</organism>
<comment type="caution">
    <text evidence="2">The sequence shown here is derived from an EMBL/GenBank/DDBJ whole genome shotgun (WGS) entry which is preliminary data.</text>
</comment>
<feature type="region of interest" description="Disordered" evidence="1">
    <location>
        <begin position="15"/>
        <end position="67"/>
    </location>
</feature>
<feature type="compositionally biased region" description="Polar residues" evidence="1">
    <location>
        <begin position="43"/>
        <end position="61"/>
    </location>
</feature>
<evidence type="ECO:0000313" key="2">
    <source>
        <dbReference type="EMBL" id="GAA2203968.1"/>
    </source>
</evidence>
<evidence type="ECO:0000256" key="1">
    <source>
        <dbReference type="SAM" id="MobiDB-lite"/>
    </source>
</evidence>
<gene>
    <name evidence="2" type="ORF">GCM10009787_69410</name>
</gene>
<proteinExistence type="predicted"/>
<keyword evidence="3" id="KW-1185">Reference proteome</keyword>
<evidence type="ECO:0000313" key="3">
    <source>
        <dbReference type="Proteomes" id="UP001501391"/>
    </source>
</evidence>
<dbReference type="EMBL" id="BAAAOQ010000031">
    <property type="protein sequence ID" value="GAA2203968.1"/>
    <property type="molecule type" value="Genomic_DNA"/>
</dbReference>
<accession>A0ABP5NWW6</accession>
<protein>
    <submittedName>
        <fullName evidence="2">Uncharacterized protein</fullName>
    </submittedName>
</protein>
<feature type="compositionally biased region" description="Low complexity" evidence="1">
    <location>
        <begin position="24"/>
        <end position="41"/>
    </location>
</feature>
<dbReference type="Proteomes" id="UP001501391">
    <property type="component" value="Unassembled WGS sequence"/>
</dbReference>